<evidence type="ECO:0000313" key="2">
    <source>
        <dbReference type="Proteomes" id="UP000824120"/>
    </source>
</evidence>
<protein>
    <submittedName>
        <fullName evidence="1">Uncharacterized protein</fullName>
    </submittedName>
</protein>
<accession>A0A9J5YUQ5</accession>
<dbReference type="Proteomes" id="UP000824120">
    <property type="component" value="Chromosome 5"/>
</dbReference>
<sequence length="62" mass="6717">MLKTQKHADDIMNGLVNHMGFLLLYTMSGLTLQGSNHVGCLGALDNGLQNDKIKIGENTIDC</sequence>
<gene>
    <name evidence="1" type="ORF">H5410_025781</name>
</gene>
<dbReference type="OrthoDB" id="1226000at2759"/>
<dbReference type="AlphaFoldDB" id="A0A9J5YUQ5"/>
<reference evidence="1 2" key="1">
    <citation type="submission" date="2020-09" db="EMBL/GenBank/DDBJ databases">
        <title>De no assembly of potato wild relative species, Solanum commersonii.</title>
        <authorList>
            <person name="Cho K."/>
        </authorList>
    </citation>
    <scope>NUCLEOTIDE SEQUENCE [LARGE SCALE GENOMIC DNA]</scope>
    <source>
        <strain evidence="1">LZ3.2</strain>
        <tissue evidence="1">Leaf</tissue>
    </source>
</reference>
<evidence type="ECO:0000313" key="1">
    <source>
        <dbReference type="EMBL" id="KAG5604289.1"/>
    </source>
</evidence>
<proteinExistence type="predicted"/>
<keyword evidence="2" id="KW-1185">Reference proteome</keyword>
<organism evidence="1 2">
    <name type="scientific">Solanum commersonii</name>
    <name type="common">Commerson's wild potato</name>
    <name type="synonym">Commerson's nightshade</name>
    <dbReference type="NCBI Taxonomy" id="4109"/>
    <lineage>
        <taxon>Eukaryota</taxon>
        <taxon>Viridiplantae</taxon>
        <taxon>Streptophyta</taxon>
        <taxon>Embryophyta</taxon>
        <taxon>Tracheophyta</taxon>
        <taxon>Spermatophyta</taxon>
        <taxon>Magnoliopsida</taxon>
        <taxon>eudicotyledons</taxon>
        <taxon>Gunneridae</taxon>
        <taxon>Pentapetalae</taxon>
        <taxon>asterids</taxon>
        <taxon>lamiids</taxon>
        <taxon>Solanales</taxon>
        <taxon>Solanaceae</taxon>
        <taxon>Solanoideae</taxon>
        <taxon>Solaneae</taxon>
        <taxon>Solanum</taxon>
    </lineage>
</organism>
<dbReference type="EMBL" id="JACXVP010000005">
    <property type="protein sequence ID" value="KAG5604289.1"/>
    <property type="molecule type" value="Genomic_DNA"/>
</dbReference>
<comment type="caution">
    <text evidence="1">The sequence shown here is derived from an EMBL/GenBank/DDBJ whole genome shotgun (WGS) entry which is preliminary data.</text>
</comment>
<name>A0A9J5YUQ5_SOLCO</name>